<dbReference type="InterPro" id="IPR036291">
    <property type="entry name" value="NAD(P)-bd_dom_sf"/>
</dbReference>
<sequence>MSEAAGASAPGKPLAGQLALVTGASRGIGAATAKALAAAGAHVVLVARTASDLERVEDAIFQAGGAATIAPVDLTEPDGIARLATAISDRWAALDLLVINAAVLPTLTPVWQIEPRDLSRAMTLNVLATQSLISAFHPLLKGSQDARVIGLTSSVGAAPRAYWGAYGATKAAFDALLESYAREVASTSAIRVAILDPGATRTKMRAKAYPGENPSSVKPPEVVADRIVALASEPFASPHRERIEKPR</sequence>
<dbReference type="InterPro" id="IPR002347">
    <property type="entry name" value="SDR_fam"/>
</dbReference>
<dbReference type="SMART" id="SM00822">
    <property type="entry name" value="PKS_KR"/>
    <property type="match status" value="1"/>
</dbReference>
<dbReference type="Proteomes" id="UP001187221">
    <property type="component" value="Unassembled WGS sequence"/>
</dbReference>
<evidence type="ECO:0000256" key="2">
    <source>
        <dbReference type="ARBA" id="ARBA00023002"/>
    </source>
</evidence>
<organism evidence="4 5">
    <name type="scientific">Novosphingobium pituita</name>
    <dbReference type="NCBI Taxonomy" id="3056842"/>
    <lineage>
        <taxon>Bacteria</taxon>
        <taxon>Pseudomonadati</taxon>
        <taxon>Pseudomonadota</taxon>
        <taxon>Alphaproteobacteria</taxon>
        <taxon>Sphingomonadales</taxon>
        <taxon>Sphingomonadaceae</taxon>
        <taxon>Novosphingobium</taxon>
    </lineage>
</organism>
<proteinExistence type="inferred from homology"/>
<keyword evidence="5" id="KW-1185">Reference proteome</keyword>
<dbReference type="PANTHER" id="PTHR44196">
    <property type="entry name" value="DEHYDROGENASE/REDUCTASE SDR FAMILY MEMBER 7B"/>
    <property type="match status" value="1"/>
</dbReference>
<dbReference type="PANTHER" id="PTHR44196:SF4">
    <property type="entry name" value="SHORT CHAIN DEHYDROGENASE"/>
    <property type="match status" value="1"/>
</dbReference>
<dbReference type="SUPFAM" id="SSF51735">
    <property type="entry name" value="NAD(P)-binding Rossmann-fold domains"/>
    <property type="match status" value="1"/>
</dbReference>
<dbReference type="PRINTS" id="PR00081">
    <property type="entry name" value="GDHRDH"/>
</dbReference>
<comment type="similarity">
    <text evidence="1">Belongs to the short-chain dehydrogenases/reductases (SDR) family.</text>
</comment>
<evidence type="ECO:0000259" key="3">
    <source>
        <dbReference type="SMART" id="SM00822"/>
    </source>
</evidence>
<evidence type="ECO:0000256" key="1">
    <source>
        <dbReference type="ARBA" id="ARBA00006484"/>
    </source>
</evidence>
<reference evidence="4 5" key="1">
    <citation type="submission" date="2023-06" db="EMBL/GenBank/DDBJ databases">
        <title>Draft genome sequence of Novosphingobium sp. strain IK01.</title>
        <authorList>
            <person name="Hatamoto M."/>
            <person name="Ikarashi T."/>
            <person name="Yamaguchi T."/>
        </authorList>
    </citation>
    <scope>NUCLEOTIDE SEQUENCE [LARGE SCALE GENOMIC DNA]</scope>
    <source>
        <strain evidence="4 5">IK01</strain>
    </source>
</reference>
<gene>
    <name evidence="4" type="ORF">NUTIK01_09210</name>
</gene>
<dbReference type="RefSeq" id="WP_317973957.1">
    <property type="nucleotide sequence ID" value="NZ_BTFW01000001.1"/>
</dbReference>
<keyword evidence="2" id="KW-0560">Oxidoreductase</keyword>
<evidence type="ECO:0000313" key="5">
    <source>
        <dbReference type="Proteomes" id="UP001187221"/>
    </source>
</evidence>
<feature type="domain" description="Ketoreductase" evidence="3">
    <location>
        <begin position="17"/>
        <end position="200"/>
    </location>
</feature>
<dbReference type="InterPro" id="IPR057326">
    <property type="entry name" value="KR_dom"/>
</dbReference>
<comment type="caution">
    <text evidence="4">The sequence shown here is derived from an EMBL/GenBank/DDBJ whole genome shotgun (WGS) entry which is preliminary data.</text>
</comment>
<protein>
    <submittedName>
        <fullName evidence="4">SDR family NAD(P)-dependent oxidoreductase</fullName>
    </submittedName>
</protein>
<name>A0ABQ6P4G1_9SPHN</name>
<dbReference type="Pfam" id="PF00106">
    <property type="entry name" value="adh_short"/>
    <property type="match status" value="1"/>
</dbReference>
<accession>A0ABQ6P4G1</accession>
<evidence type="ECO:0000313" key="4">
    <source>
        <dbReference type="EMBL" id="GMM60144.1"/>
    </source>
</evidence>
<dbReference type="Gene3D" id="3.40.50.720">
    <property type="entry name" value="NAD(P)-binding Rossmann-like Domain"/>
    <property type="match status" value="1"/>
</dbReference>
<dbReference type="EMBL" id="BTFW01000001">
    <property type="protein sequence ID" value="GMM60144.1"/>
    <property type="molecule type" value="Genomic_DNA"/>
</dbReference>